<keyword evidence="4" id="KW-0663">Pyridoxal phosphate</keyword>
<evidence type="ECO:0000256" key="1">
    <source>
        <dbReference type="ARBA" id="ARBA00001933"/>
    </source>
</evidence>
<dbReference type="NCBIfam" id="NF041359">
    <property type="entry name" value="GntG_guanitoxin"/>
    <property type="match status" value="1"/>
</dbReference>
<keyword evidence="6" id="KW-0456">Lyase</keyword>
<dbReference type="PANTHER" id="PTHR48097">
    <property type="entry name" value="L-THREONINE ALDOLASE-RELATED"/>
    <property type="match status" value="1"/>
</dbReference>
<evidence type="ECO:0000256" key="2">
    <source>
        <dbReference type="ARBA" id="ARBA00006966"/>
    </source>
</evidence>
<dbReference type="GO" id="GO:0016829">
    <property type="term" value="F:lyase activity"/>
    <property type="evidence" value="ECO:0007669"/>
    <property type="project" value="UniProtKB-KW"/>
</dbReference>
<evidence type="ECO:0000259" key="5">
    <source>
        <dbReference type="Pfam" id="PF01212"/>
    </source>
</evidence>
<accession>A0ABU3KML5</accession>
<dbReference type="InterPro" id="IPR015422">
    <property type="entry name" value="PyrdxlP-dep_Trfase_small"/>
</dbReference>
<dbReference type="Gene3D" id="3.40.640.10">
    <property type="entry name" value="Type I PLP-dependent aspartate aminotransferase-like (Major domain)"/>
    <property type="match status" value="1"/>
</dbReference>
<evidence type="ECO:0000313" key="7">
    <source>
        <dbReference type="Proteomes" id="UP001321700"/>
    </source>
</evidence>
<dbReference type="InterPro" id="IPR023603">
    <property type="entry name" value="Low_specificity_L-TA-like"/>
</dbReference>
<evidence type="ECO:0000256" key="3">
    <source>
        <dbReference type="ARBA" id="ARBA00011881"/>
    </source>
</evidence>
<dbReference type="EC" id="4.1.2.48" evidence="6"/>
<dbReference type="InterPro" id="IPR015421">
    <property type="entry name" value="PyrdxlP-dep_Trfase_major"/>
</dbReference>
<feature type="domain" description="Aromatic amino acid beta-eliminating lyase/threonine aldolase" evidence="5">
    <location>
        <begin position="6"/>
        <end position="294"/>
    </location>
</feature>
<keyword evidence="7" id="KW-1185">Reference proteome</keyword>
<evidence type="ECO:0000256" key="4">
    <source>
        <dbReference type="ARBA" id="ARBA00022898"/>
    </source>
</evidence>
<dbReference type="PANTHER" id="PTHR48097:SF9">
    <property type="entry name" value="L-THREONINE ALDOLASE"/>
    <property type="match status" value="1"/>
</dbReference>
<dbReference type="Proteomes" id="UP001321700">
    <property type="component" value="Unassembled WGS sequence"/>
</dbReference>
<dbReference type="InterPro" id="IPR001597">
    <property type="entry name" value="ArAA_b-elim_lyase/Thr_aldolase"/>
</dbReference>
<comment type="cofactor">
    <cofactor evidence="1">
        <name>pyridoxal 5'-phosphate</name>
        <dbReference type="ChEBI" id="CHEBI:597326"/>
    </cofactor>
</comment>
<organism evidence="6 7">
    <name type="scientific">Rhodoferax potami</name>
    <dbReference type="NCBI Taxonomy" id="3068338"/>
    <lineage>
        <taxon>Bacteria</taxon>
        <taxon>Pseudomonadati</taxon>
        <taxon>Pseudomonadota</taxon>
        <taxon>Betaproteobacteria</taxon>
        <taxon>Burkholderiales</taxon>
        <taxon>Comamonadaceae</taxon>
        <taxon>Rhodoferax</taxon>
    </lineage>
</organism>
<dbReference type="PIRSF" id="PIRSF017617">
    <property type="entry name" value="Thr_aldolase"/>
    <property type="match status" value="1"/>
</dbReference>
<reference evidence="6 7" key="1">
    <citation type="submission" date="2023-08" db="EMBL/GenBank/DDBJ databases">
        <title>Rhodoferax potami sp. nov. and Rhodoferax mekongensis sp. nov., isolated from the Mekong River in Thailand.</title>
        <authorList>
            <person name="Kitikhun S."/>
            <person name="Charoenyingcharoen P."/>
            <person name="Siriarchawattana P."/>
            <person name="Likhitrattanapisal S."/>
            <person name="Nilsakha T."/>
            <person name="Chanpet A."/>
            <person name="Rattanawaree P."/>
            <person name="Ingsriswang S."/>
        </authorList>
    </citation>
    <scope>NUCLEOTIDE SEQUENCE [LARGE SCALE GENOMIC DNA]</scope>
    <source>
        <strain evidence="6 7">TBRC 17660</strain>
    </source>
</reference>
<proteinExistence type="inferred from homology"/>
<protein>
    <submittedName>
        <fullName evidence="6">Low-specificity L-threonine aldolase</fullName>
        <ecNumber evidence="6">4.1.2.48</ecNumber>
    </submittedName>
</protein>
<dbReference type="NCBIfam" id="NF007825">
    <property type="entry name" value="PRK10534.1"/>
    <property type="match status" value="1"/>
</dbReference>
<dbReference type="SUPFAM" id="SSF53383">
    <property type="entry name" value="PLP-dependent transferases"/>
    <property type="match status" value="1"/>
</dbReference>
<dbReference type="EMBL" id="JAVBIK010000001">
    <property type="protein sequence ID" value="MDT7518492.1"/>
    <property type="molecule type" value="Genomic_DNA"/>
</dbReference>
<evidence type="ECO:0000313" key="6">
    <source>
        <dbReference type="EMBL" id="MDT7518492.1"/>
    </source>
</evidence>
<dbReference type="Pfam" id="PF01212">
    <property type="entry name" value="Beta_elim_lyase"/>
    <property type="match status" value="1"/>
</dbReference>
<dbReference type="InterPro" id="IPR015424">
    <property type="entry name" value="PyrdxlP-dep_Trfase"/>
</dbReference>
<comment type="similarity">
    <text evidence="2">Belongs to the threonine aldolase family.</text>
</comment>
<comment type="subunit">
    <text evidence="3">Homotetramer.</text>
</comment>
<name>A0ABU3KML5_9BURK</name>
<dbReference type="Gene3D" id="3.90.1150.10">
    <property type="entry name" value="Aspartate Aminotransferase, domain 1"/>
    <property type="match status" value="1"/>
</dbReference>
<dbReference type="RefSeq" id="WP_313874250.1">
    <property type="nucleotide sequence ID" value="NZ_JAVBIK010000001.1"/>
</dbReference>
<sequence length="360" mass="37558">MTPIVDLRSDTVTRPTAAMREAMWAAPVGDDVFGDDPSVNALQDKLAALLGFEAALFMPTGTQSNLCGLMAHCGRGDEYIVGQMAHTYRYEGGGAAVLGSIQPQPLAQDAGGQMALADIAAAIKPDDCHFARTRLLCLENTWNGNPMPASYLEQATALARERGLAVHLDGARLFNAAVATRQAGETALASARRIAGYFDSVSVCFSKGLGAPVGSALCGSRELIARAHRIRKMAGGGMRQAGFLAAAASFALGHHVERLADDHALAQRLAAGLHGIDGLKVRSANTNIVFVDVEQGRGPALLAHLKERGVLATGLIGLRFVTHLDVDAAGIDRAIEAVRSFFAQAVPSAPAAALPGAAVY</sequence>
<gene>
    <name evidence="6" type="primary">ltaE</name>
    <name evidence="6" type="ORF">RAE19_07205</name>
</gene>
<comment type="caution">
    <text evidence="6">The sequence shown here is derived from an EMBL/GenBank/DDBJ whole genome shotgun (WGS) entry which is preliminary data.</text>
</comment>